<feature type="domain" description="Acyl-CoA thioesterase-like N-terminal HotDog" evidence="1">
    <location>
        <begin position="21"/>
        <end position="104"/>
    </location>
</feature>
<keyword evidence="4" id="KW-1185">Reference proteome</keyword>
<accession>A0A1T5KAB7</accession>
<reference evidence="3 4" key="1">
    <citation type="submission" date="2017-02" db="EMBL/GenBank/DDBJ databases">
        <authorList>
            <person name="Peterson S.W."/>
        </authorList>
    </citation>
    <scope>NUCLEOTIDE SEQUENCE [LARGE SCALE GENOMIC DNA]</scope>
    <source>
        <strain evidence="3 4">DSM 21481</strain>
    </source>
</reference>
<dbReference type="Pfam" id="PF13622">
    <property type="entry name" value="4HBT_3"/>
    <property type="match status" value="1"/>
</dbReference>
<dbReference type="Proteomes" id="UP000189777">
    <property type="component" value="Unassembled WGS sequence"/>
</dbReference>
<dbReference type="InterPro" id="IPR049449">
    <property type="entry name" value="TesB_ACOT8-like_N"/>
</dbReference>
<dbReference type="SUPFAM" id="SSF54637">
    <property type="entry name" value="Thioesterase/thiol ester dehydrase-isomerase"/>
    <property type="match status" value="1"/>
</dbReference>
<protein>
    <submittedName>
        <fullName evidence="3">Thioesterase-like superfamily protein</fullName>
    </submittedName>
</protein>
<evidence type="ECO:0000259" key="2">
    <source>
        <dbReference type="Pfam" id="PF20789"/>
    </source>
</evidence>
<sequence length="258" mass="27675">MAYFRRTGATTFQPTEHVGGAWKTDEQHVAPTLGLLTHLVEADREKRGRDDLVATRLTFDIWGPYRLEEMTTDVRVLRPGRGVELVEAGVVCGGRRVVTVRAWLTATGDTTELAGGAPAPLPGPDETPAWDPTTDWPGAFVASIDVRRTLDEPGRGTVWVRTGHPLVEDEEVSALARTVGLFDVANGMTVRADPRKVAFPNVDLSTHLHRAPEGGWLGLDTSVVFGADGAGLTSSVLHDERGAFGALAQGLVVRGLTP</sequence>
<dbReference type="InterPro" id="IPR049450">
    <property type="entry name" value="ACOT8-like_C"/>
</dbReference>
<dbReference type="Gene3D" id="2.40.160.210">
    <property type="entry name" value="Acyl-CoA thioesterase, double hotdog domain"/>
    <property type="match status" value="1"/>
</dbReference>
<dbReference type="InterPro" id="IPR042171">
    <property type="entry name" value="Acyl-CoA_hotdog"/>
</dbReference>
<dbReference type="RefSeq" id="WP_079573964.1">
    <property type="nucleotide sequence ID" value="NZ_FUZQ01000003.1"/>
</dbReference>
<gene>
    <name evidence="3" type="ORF">SAMN04324258_1989</name>
</gene>
<organism evidence="3 4">
    <name type="scientific">Krasilnikoviella flava</name>
    <dbReference type="NCBI Taxonomy" id="526729"/>
    <lineage>
        <taxon>Bacteria</taxon>
        <taxon>Bacillati</taxon>
        <taxon>Actinomycetota</taxon>
        <taxon>Actinomycetes</taxon>
        <taxon>Micrococcales</taxon>
        <taxon>Promicromonosporaceae</taxon>
        <taxon>Krasilnikoviella</taxon>
    </lineage>
</organism>
<evidence type="ECO:0000313" key="3">
    <source>
        <dbReference type="EMBL" id="SKC60616.1"/>
    </source>
</evidence>
<evidence type="ECO:0000259" key="1">
    <source>
        <dbReference type="Pfam" id="PF13622"/>
    </source>
</evidence>
<proteinExistence type="predicted"/>
<feature type="domain" description="Acyl-CoA thioesterase-like C-terminal" evidence="2">
    <location>
        <begin position="124"/>
        <end position="249"/>
    </location>
</feature>
<name>A0A1T5KAB7_9MICO</name>
<dbReference type="EMBL" id="FUZQ01000003">
    <property type="protein sequence ID" value="SKC60616.1"/>
    <property type="molecule type" value="Genomic_DNA"/>
</dbReference>
<evidence type="ECO:0000313" key="4">
    <source>
        <dbReference type="Proteomes" id="UP000189777"/>
    </source>
</evidence>
<dbReference type="Pfam" id="PF20789">
    <property type="entry name" value="4HBT_3C"/>
    <property type="match status" value="1"/>
</dbReference>
<dbReference type="AlphaFoldDB" id="A0A1T5KAB7"/>
<dbReference type="OrthoDB" id="1413770at2"/>
<dbReference type="InterPro" id="IPR029069">
    <property type="entry name" value="HotDog_dom_sf"/>
</dbReference>
<dbReference type="STRING" id="526729.SAMN04324258_1989"/>